<accession>A0A428PE88</accession>
<dbReference type="Proteomes" id="UP000288168">
    <property type="component" value="Unassembled WGS sequence"/>
</dbReference>
<feature type="region of interest" description="Disordered" evidence="1">
    <location>
        <begin position="89"/>
        <end position="152"/>
    </location>
</feature>
<keyword evidence="3" id="KW-1185">Reference proteome</keyword>
<comment type="caution">
    <text evidence="2">The sequence shown here is derived from an EMBL/GenBank/DDBJ whole genome shotgun (WGS) entry which is preliminary data.</text>
</comment>
<organism evidence="2 3">
    <name type="scientific">Fusarium duplospermum</name>
    <dbReference type="NCBI Taxonomy" id="1325734"/>
    <lineage>
        <taxon>Eukaryota</taxon>
        <taxon>Fungi</taxon>
        <taxon>Dikarya</taxon>
        <taxon>Ascomycota</taxon>
        <taxon>Pezizomycotina</taxon>
        <taxon>Sordariomycetes</taxon>
        <taxon>Hypocreomycetidae</taxon>
        <taxon>Hypocreales</taxon>
        <taxon>Nectriaceae</taxon>
        <taxon>Fusarium</taxon>
        <taxon>Fusarium solani species complex</taxon>
    </lineage>
</organism>
<dbReference type="EMBL" id="NKCI01000150">
    <property type="protein sequence ID" value="RSL51378.1"/>
    <property type="molecule type" value="Genomic_DNA"/>
</dbReference>
<feature type="compositionally biased region" description="Basic and acidic residues" evidence="1">
    <location>
        <begin position="100"/>
        <end position="113"/>
    </location>
</feature>
<evidence type="ECO:0000313" key="2">
    <source>
        <dbReference type="EMBL" id="RSL51378.1"/>
    </source>
</evidence>
<gene>
    <name evidence="2" type="ORF">CEP54_011471</name>
</gene>
<sequence length="354" mass="39089">MPDEKVDPYLRGRQLRRFYEKYKDQKGGKTVKGINATDLALMEEYCPLSESTKDEMRFVTKWTTNAKSFSGALGAWRKRMKELGHVARLMGDDDVPASKAKQDKGKGKEKDVEGLEPVQEQNEPTSAVSDSPRVSTKMSLVRPPPVVNPPVTEDVVTERLDHSQAEFSPDRRPDSLALTESRLNVSNANAAVHLPSAPRPERRTVTIAPQQHPSSSAQPPASVLRDFEQLSLTPEANVIVGDRGSAPPNVRPLTLNNVKSIGRNIVRDIQGYVEQVIPRGNLGPSHPVEASKMVYAEQVSSASSTAHALSQREEDVEPAFTTEDDAFITVDDGNLYQFYHALRHGLVPRPGPRN</sequence>
<evidence type="ECO:0000313" key="3">
    <source>
        <dbReference type="Proteomes" id="UP000288168"/>
    </source>
</evidence>
<dbReference type="OrthoDB" id="5095778at2759"/>
<reference evidence="2 3" key="1">
    <citation type="submission" date="2017-06" db="EMBL/GenBank/DDBJ databases">
        <title>Comparative genomic analysis of Ambrosia Fusariam Clade fungi.</title>
        <authorList>
            <person name="Stajich J.E."/>
            <person name="Carrillo J."/>
            <person name="Kijimoto T."/>
            <person name="Eskalen A."/>
            <person name="O'Donnell K."/>
            <person name="Kasson M."/>
        </authorList>
    </citation>
    <scope>NUCLEOTIDE SEQUENCE [LARGE SCALE GENOMIC DNA]</scope>
    <source>
        <strain evidence="2 3">NRRL62584</strain>
    </source>
</reference>
<feature type="compositionally biased region" description="Polar residues" evidence="1">
    <location>
        <begin position="119"/>
        <end position="138"/>
    </location>
</feature>
<proteinExistence type="predicted"/>
<name>A0A428PE88_9HYPO</name>
<dbReference type="AlphaFoldDB" id="A0A428PE88"/>
<protein>
    <submittedName>
        <fullName evidence="2">Uncharacterized protein</fullName>
    </submittedName>
</protein>
<evidence type="ECO:0000256" key="1">
    <source>
        <dbReference type="SAM" id="MobiDB-lite"/>
    </source>
</evidence>